<dbReference type="InterPro" id="IPR027417">
    <property type="entry name" value="P-loop_NTPase"/>
</dbReference>
<evidence type="ECO:0000313" key="4">
    <source>
        <dbReference type="EMBL" id="MDR7277285.1"/>
    </source>
</evidence>
<comment type="caution">
    <text evidence="4">The sequence shown here is derived from an EMBL/GenBank/DDBJ whole genome shotgun (WGS) entry which is preliminary data.</text>
</comment>
<dbReference type="AlphaFoldDB" id="A0AAE3YRD3"/>
<keyword evidence="5" id="KW-1185">Reference proteome</keyword>
<dbReference type="Gene3D" id="1.10.10.10">
    <property type="entry name" value="Winged helix-like DNA-binding domain superfamily/Winged helix DNA-binding domain"/>
    <property type="match status" value="1"/>
</dbReference>
<dbReference type="SMART" id="SM00421">
    <property type="entry name" value="HTH_LUXR"/>
    <property type="match status" value="1"/>
</dbReference>
<evidence type="ECO:0000259" key="3">
    <source>
        <dbReference type="SMART" id="SM00421"/>
    </source>
</evidence>
<protein>
    <recommendedName>
        <fullName evidence="3">HTH luxR-type domain-containing protein</fullName>
    </recommendedName>
</protein>
<evidence type="ECO:0000313" key="5">
    <source>
        <dbReference type="Proteomes" id="UP001183643"/>
    </source>
</evidence>
<evidence type="ECO:0000256" key="1">
    <source>
        <dbReference type="ARBA" id="ARBA00022741"/>
    </source>
</evidence>
<accession>A0AAE3YRD3</accession>
<dbReference type="InterPro" id="IPR041664">
    <property type="entry name" value="AAA_16"/>
</dbReference>
<dbReference type="Proteomes" id="UP001183643">
    <property type="component" value="Unassembled WGS sequence"/>
</dbReference>
<dbReference type="EMBL" id="JAVDYB010000001">
    <property type="protein sequence ID" value="MDR7277285.1"/>
    <property type="molecule type" value="Genomic_DNA"/>
</dbReference>
<sequence>MTTVDPVLTVLAGPSGIGRSTALRRICARIKADGGRVLPIPLTPPEEGLPLHLLGRLAVELGAPASQPVRPGPVADPSRWQAAALVRGLAGRGRLLVALDDAQWADAASAALLEQIVHGLRATETRLICTVRLVGTAPGDPAAAALGRLRDAGLAEVVRLRPLTDAGIATMLCELTGARRVRPRVIRWMRALTGGLPAVLHATVTAYGDAGAFRIADHELCGLGTAPGAARAVTGHLRGFDDLTLSVAGALDVLRPLGPAAEAVAAEALDLGPEQVRAGVHALARAGVTRPDRRGGWSFTAAVMGTAARARLGHYRRRQIARCAADAVRAGRTEATPPSALADWLSDAGALVEPRRAAAQLVTLGRAGLAADAGAAVRWLRTATALTDDPAVSMSAMLAQAQAAEQTGDPATARDLAGLLLQEHAARLGPDRRRHALLLYLRAVRGRGDHETLHRVARGAGHGPLPASDPVLRAAAHALRGEWAPARSLLDSVTGDGLDPETALLVAVVAAVSGSPSALYRLRPSPAAVAPEAHRRLLGQANVLLLLGDVTGAEEALAAGGLDAGALGGADRLMRAWRTGRWDDVPCIAAEDDAGATPLSQVGAAQAAAAVRLSCGRPGAAVAILDAARAAGAVLPHLLDSVAATVARAIGTADEAAERVTAGLAAARHSGAVIGTDELWLQATEISLDRGDREAAARAVAAAARTAGRLGTGPAVVHHLVARALLDADPGAAAEAVRAARPLRQPYLLARALVATVRAGGDPAALSEAYDLLGGLGAVLDRYWLRLFMRAHHVPVPHRAVTSAEDQTLIMYLVAEGLSNRQLARVLRISEKSVEGRLTRLFQRTGYRSRVDLVTAVLSGGPVPG</sequence>
<dbReference type="PANTHER" id="PTHR16305:SF35">
    <property type="entry name" value="TRANSCRIPTIONAL ACTIVATOR DOMAIN"/>
    <property type="match status" value="1"/>
</dbReference>
<keyword evidence="2" id="KW-0067">ATP-binding</keyword>
<keyword evidence="1" id="KW-0547">Nucleotide-binding</keyword>
<dbReference type="SUPFAM" id="SSF46894">
    <property type="entry name" value="C-terminal effector domain of the bipartite response regulators"/>
    <property type="match status" value="1"/>
</dbReference>
<dbReference type="GO" id="GO:0005737">
    <property type="term" value="C:cytoplasm"/>
    <property type="evidence" value="ECO:0007669"/>
    <property type="project" value="TreeGrafter"/>
</dbReference>
<dbReference type="Pfam" id="PF13191">
    <property type="entry name" value="AAA_16"/>
    <property type="match status" value="1"/>
</dbReference>
<proteinExistence type="predicted"/>
<dbReference type="CDD" id="cd06170">
    <property type="entry name" value="LuxR_C_like"/>
    <property type="match status" value="1"/>
</dbReference>
<dbReference type="SUPFAM" id="SSF52540">
    <property type="entry name" value="P-loop containing nucleoside triphosphate hydrolases"/>
    <property type="match status" value="1"/>
</dbReference>
<feature type="domain" description="HTH luxR-type" evidence="3">
    <location>
        <begin position="798"/>
        <end position="857"/>
    </location>
</feature>
<evidence type="ECO:0000256" key="2">
    <source>
        <dbReference type="ARBA" id="ARBA00022840"/>
    </source>
</evidence>
<dbReference type="InterPro" id="IPR016032">
    <property type="entry name" value="Sig_transdc_resp-reg_C-effctor"/>
</dbReference>
<dbReference type="GO" id="GO:0005524">
    <property type="term" value="F:ATP binding"/>
    <property type="evidence" value="ECO:0007669"/>
    <property type="project" value="UniProtKB-KW"/>
</dbReference>
<dbReference type="GO" id="GO:0004016">
    <property type="term" value="F:adenylate cyclase activity"/>
    <property type="evidence" value="ECO:0007669"/>
    <property type="project" value="TreeGrafter"/>
</dbReference>
<dbReference type="RefSeq" id="WP_310369478.1">
    <property type="nucleotide sequence ID" value="NZ_JAVDYB010000001.1"/>
</dbReference>
<dbReference type="GO" id="GO:0003677">
    <property type="term" value="F:DNA binding"/>
    <property type="evidence" value="ECO:0007669"/>
    <property type="project" value="InterPro"/>
</dbReference>
<dbReference type="InterPro" id="IPR036388">
    <property type="entry name" value="WH-like_DNA-bd_sf"/>
</dbReference>
<dbReference type="InterPro" id="IPR000792">
    <property type="entry name" value="Tscrpt_reg_LuxR_C"/>
</dbReference>
<gene>
    <name evidence="4" type="ORF">J2S41_004063</name>
</gene>
<dbReference type="GO" id="GO:0006355">
    <property type="term" value="P:regulation of DNA-templated transcription"/>
    <property type="evidence" value="ECO:0007669"/>
    <property type="project" value="InterPro"/>
</dbReference>
<dbReference type="Pfam" id="PF00196">
    <property type="entry name" value="GerE"/>
    <property type="match status" value="1"/>
</dbReference>
<name>A0AAE3YRD3_9ACTN</name>
<reference evidence="4" key="1">
    <citation type="submission" date="2023-07" db="EMBL/GenBank/DDBJ databases">
        <title>Sequencing the genomes of 1000 actinobacteria strains.</title>
        <authorList>
            <person name="Klenk H.-P."/>
        </authorList>
    </citation>
    <scope>NUCLEOTIDE SEQUENCE</scope>
    <source>
        <strain evidence="4">DSM 44707</strain>
    </source>
</reference>
<dbReference type="PANTHER" id="PTHR16305">
    <property type="entry name" value="TESTICULAR SOLUBLE ADENYLYL CYCLASE"/>
    <property type="match status" value="1"/>
</dbReference>
<organism evidence="4 5">
    <name type="scientific">Catenuloplanes atrovinosus</name>
    <dbReference type="NCBI Taxonomy" id="137266"/>
    <lineage>
        <taxon>Bacteria</taxon>
        <taxon>Bacillati</taxon>
        <taxon>Actinomycetota</taxon>
        <taxon>Actinomycetes</taxon>
        <taxon>Micromonosporales</taxon>
        <taxon>Micromonosporaceae</taxon>
        <taxon>Catenuloplanes</taxon>
    </lineage>
</organism>